<sequence length="399" mass="43015">MAQTLTDDLLAGLPPGPDWSLLLEIGATRVLLRVVEGSVRVEGAPGINATWDVGFAVTDAEWAEFCADPPPRGATSAQALVATRGSERITGRREVWARVAPAVDRFLDALRDTERAPIRRRPDPAPWPPGFGPSVGRYLHLDDGRRIFVETAGEGPPLLCLHTAGADSRQFRGLLEDPRVTDHHRVVAFDMPWHGRSDPPDDWQHRRYTLDTATYAATVLAVAEALELDRPVLLGCSMGGAIALYLAARAGDRFAGVCALEGGLGSAGRFVEWTHRADVDHSGFLASWVGGLIAPSSPEGPRAQTLWGYASNGPGVYQGDTAFYSLDFPPIAAGLGRATCPLYVFSGEYDYSATTEMSRLAAEQLGGELVVMSGRGHFPMSEDPEGLLEHLLPVLEKLR</sequence>
<dbReference type="PANTHER" id="PTHR43194:SF2">
    <property type="entry name" value="PEROXISOMAL MEMBRANE PROTEIN LPX1"/>
    <property type="match status" value="1"/>
</dbReference>
<dbReference type="InterPro" id="IPR000073">
    <property type="entry name" value="AB_hydrolase_1"/>
</dbReference>
<keyword evidence="3" id="KW-1185">Reference proteome</keyword>
<dbReference type="RefSeq" id="WP_274188906.1">
    <property type="nucleotide sequence ID" value="NZ_BAABHN010000001.1"/>
</dbReference>
<accession>A0ABV9REQ9</accession>
<dbReference type="PANTHER" id="PTHR43194">
    <property type="entry name" value="HYDROLASE ALPHA/BETA FOLD FAMILY"/>
    <property type="match status" value="1"/>
</dbReference>
<dbReference type="Proteomes" id="UP001595909">
    <property type="component" value="Unassembled WGS sequence"/>
</dbReference>
<comment type="caution">
    <text evidence="2">The sequence shown here is derived from an EMBL/GenBank/DDBJ whole genome shotgun (WGS) entry which is preliminary data.</text>
</comment>
<feature type="domain" description="AB hydrolase-1" evidence="1">
    <location>
        <begin position="156"/>
        <end position="279"/>
    </location>
</feature>
<protein>
    <submittedName>
        <fullName evidence="2">Alpha/beta fold hydrolase</fullName>
    </submittedName>
</protein>
<evidence type="ECO:0000313" key="3">
    <source>
        <dbReference type="Proteomes" id="UP001595909"/>
    </source>
</evidence>
<dbReference type="SUPFAM" id="SSF53474">
    <property type="entry name" value="alpha/beta-Hydrolases"/>
    <property type="match status" value="1"/>
</dbReference>
<dbReference type="Gene3D" id="3.40.50.1820">
    <property type="entry name" value="alpha/beta hydrolase"/>
    <property type="match status" value="1"/>
</dbReference>
<dbReference type="InterPro" id="IPR029058">
    <property type="entry name" value="AB_hydrolase_fold"/>
</dbReference>
<dbReference type="Pfam" id="PF00561">
    <property type="entry name" value="Abhydrolase_1"/>
    <property type="match status" value="1"/>
</dbReference>
<name>A0ABV9REQ9_9PSEU</name>
<proteinExistence type="predicted"/>
<evidence type="ECO:0000259" key="1">
    <source>
        <dbReference type="Pfam" id="PF00561"/>
    </source>
</evidence>
<organism evidence="2 3">
    <name type="scientific">Actinomycetospora chibensis</name>
    <dbReference type="NCBI Taxonomy" id="663606"/>
    <lineage>
        <taxon>Bacteria</taxon>
        <taxon>Bacillati</taxon>
        <taxon>Actinomycetota</taxon>
        <taxon>Actinomycetes</taxon>
        <taxon>Pseudonocardiales</taxon>
        <taxon>Pseudonocardiaceae</taxon>
        <taxon>Actinomycetospora</taxon>
    </lineage>
</organism>
<reference evidence="3" key="1">
    <citation type="journal article" date="2019" name="Int. J. Syst. Evol. Microbiol.">
        <title>The Global Catalogue of Microorganisms (GCM) 10K type strain sequencing project: providing services to taxonomists for standard genome sequencing and annotation.</title>
        <authorList>
            <consortium name="The Broad Institute Genomics Platform"/>
            <consortium name="The Broad Institute Genome Sequencing Center for Infectious Disease"/>
            <person name="Wu L."/>
            <person name="Ma J."/>
        </authorList>
    </citation>
    <scope>NUCLEOTIDE SEQUENCE [LARGE SCALE GENOMIC DNA]</scope>
    <source>
        <strain evidence="3">CCUG 50347</strain>
    </source>
</reference>
<dbReference type="EMBL" id="JBHSIM010000001">
    <property type="protein sequence ID" value="MFC4830840.1"/>
    <property type="molecule type" value="Genomic_DNA"/>
</dbReference>
<keyword evidence="2" id="KW-0378">Hydrolase</keyword>
<dbReference type="GO" id="GO:0016787">
    <property type="term" value="F:hydrolase activity"/>
    <property type="evidence" value="ECO:0007669"/>
    <property type="project" value="UniProtKB-KW"/>
</dbReference>
<evidence type="ECO:0000313" key="2">
    <source>
        <dbReference type="EMBL" id="MFC4830840.1"/>
    </source>
</evidence>
<gene>
    <name evidence="2" type="ORF">ACFPEL_00335</name>
</gene>
<dbReference type="InterPro" id="IPR050228">
    <property type="entry name" value="Carboxylesterase_BioH"/>
</dbReference>